<keyword evidence="4" id="KW-1185">Reference proteome</keyword>
<feature type="domain" description="CAAX prenyl protease 2/Lysostaphin resistance protein A-like" evidence="2">
    <location>
        <begin position="129"/>
        <end position="213"/>
    </location>
</feature>
<keyword evidence="1" id="KW-1133">Transmembrane helix</keyword>
<reference evidence="4" key="1">
    <citation type="submission" date="2016-10" db="EMBL/GenBank/DDBJ databases">
        <authorList>
            <person name="Varghese N."/>
            <person name="Submissions S."/>
        </authorList>
    </citation>
    <scope>NUCLEOTIDE SEQUENCE [LARGE SCALE GENOMIC DNA]</scope>
    <source>
        <strain evidence="4">DSM 13327</strain>
    </source>
</reference>
<name>A0A1I4KKI9_9FIRM</name>
<dbReference type="Proteomes" id="UP000199520">
    <property type="component" value="Unassembled WGS sequence"/>
</dbReference>
<feature type="transmembrane region" description="Helical" evidence="1">
    <location>
        <begin position="158"/>
        <end position="181"/>
    </location>
</feature>
<dbReference type="PANTHER" id="PTHR43592">
    <property type="entry name" value="CAAX AMINO TERMINAL PROTEASE"/>
    <property type="match status" value="1"/>
</dbReference>
<gene>
    <name evidence="3" type="ORF">SAMN04490355_101815</name>
</gene>
<dbReference type="GO" id="GO:0004175">
    <property type="term" value="F:endopeptidase activity"/>
    <property type="evidence" value="ECO:0007669"/>
    <property type="project" value="UniProtKB-ARBA"/>
</dbReference>
<evidence type="ECO:0000313" key="3">
    <source>
        <dbReference type="EMBL" id="SFL78957.1"/>
    </source>
</evidence>
<dbReference type="Pfam" id="PF02517">
    <property type="entry name" value="Rce1-like"/>
    <property type="match status" value="1"/>
</dbReference>
<dbReference type="EMBL" id="FOTS01000018">
    <property type="protein sequence ID" value="SFL78957.1"/>
    <property type="molecule type" value="Genomic_DNA"/>
</dbReference>
<dbReference type="PANTHER" id="PTHR43592:SF15">
    <property type="entry name" value="CAAX AMINO TERMINAL PROTEASE FAMILY PROTEIN"/>
    <property type="match status" value="1"/>
</dbReference>
<feature type="transmembrane region" description="Helical" evidence="1">
    <location>
        <begin position="38"/>
        <end position="59"/>
    </location>
</feature>
<dbReference type="AlphaFoldDB" id="A0A1I4KKI9"/>
<dbReference type="RefSeq" id="WP_090936859.1">
    <property type="nucleotide sequence ID" value="NZ_FOTS01000018.1"/>
</dbReference>
<organism evidence="3 4">
    <name type="scientific">Pelosinus propionicus DSM 13327</name>
    <dbReference type="NCBI Taxonomy" id="1123291"/>
    <lineage>
        <taxon>Bacteria</taxon>
        <taxon>Bacillati</taxon>
        <taxon>Bacillota</taxon>
        <taxon>Negativicutes</taxon>
        <taxon>Selenomonadales</taxon>
        <taxon>Sporomusaceae</taxon>
        <taxon>Pelosinus</taxon>
    </lineage>
</organism>
<protein>
    <recommendedName>
        <fullName evidence="2">CAAX prenyl protease 2/Lysostaphin resistance protein A-like domain-containing protein</fullName>
    </recommendedName>
</protein>
<feature type="transmembrane region" description="Helical" evidence="1">
    <location>
        <begin position="80"/>
        <end position="107"/>
    </location>
</feature>
<evidence type="ECO:0000313" key="4">
    <source>
        <dbReference type="Proteomes" id="UP000199520"/>
    </source>
</evidence>
<dbReference type="STRING" id="1123291.SAMN04490355_101815"/>
<keyword evidence="1" id="KW-0472">Membrane</keyword>
<keyword evidence="1" id="KW-0812">Transmembrane</keyword>
<evidence type="ECO:0000256" key="1">
    <source>
        <dbReference type="SAM" id="Phobius"/>
    </source>
</evidence>
<sequence length="226" mass="25610">MLENRVPWNLKDVFSIHVLRLLVGLFLVRILYPMIFVATPFVIEVTDRLVVLALVCLVVRRHNGNFKALGLTFQHFNRNLFYGIVVGFILLGLSIFSERIYTTVLFLTPSQHPLVAQVEKAISWRDLASPLFLAGALAPLTEEILYRLFTFLPMKDKWGFWGGAIASSFIFALMHFNLYWLSEMILVGVGLSYLYYKTGSLVSSIAAHSVLNTSKVIMLFLGISFV</sequence>
<evidence type="ECO:0000259" key="2">
    <source>
        <dbReference type="Pfam" id="PF02517"/>
    </source>
</evidence>
<proteinExistence type="predicted"/>
<dbReference type="InterPro" id="IPR003675">
    <property type="entry name" value="Rce1/LyrA-like_dom"/>
</dbReference>
<dbReference type="OrthoDB" id="9782250at2"/>
<accession>A0A1I4KKI9</accession>
<dbReference type="GO" id="GO:0080120">
    <property type="term" value="P:CAAX-box protein maturation"/>
    <property type="evidence" value="ECO:0007669"/>
    <property type="project" value="UniProtKB-ARBA"/>
</dbReference>
<feature type="transmembrane region" description="Helical" evidence="1">
    <location>
        <begin position="12"/>
        <end position="32"/>
    </location>
</feature>